<accession>D3BQZ0</accession>
<dbReference type="InParanoid" id="D3BQZ0"/>
<comment type="caution">
    <text evidence="2">The sequence shown here is derived from an EMBL/GenBank/DDBJ whole genome shotgun (WGS) entry which is preliminary data.</text>
</comment>
<dbReference type="AlphaFoldDB" id="D3BQZ0"/>
<dbReference type="Proteomes" id="UP000001396">
    <property type="component" value="Unassembled WGS sequence"/>
</dbReference>
<dbReference type="RefSeq" id="XP_020428309.1">
    <property type="nucleotide sequence ID" value="XM_020581169.1"/>
</dbReference>
<keyword evidence="1" id="KW-1133">Transmembrane helix</keyword>
<keyword evidence="1" id="KW-0812">Transmembrane</keyword>
<keyword evidence="1" id="KW-0472">Membrane</keyword>
<evidence type="ECO:0000256" key="1">
    <source>
        <dbReference type="SAM" id="Phobius"/>
    </source>
</evidence>
<reference evidence="2 3" key="1">
    <citation type="journal article" date="2011" name="Genome Res.">
        <title>Phylogeny-wide analysis of social amoeba genomes highlights ancient origins for complex intercellular communication.</title>
        <authorList>
            <person name="Heidel A.J."/>
            <person name="Lawal H.M."/>
            <person name="Felder M."/>
            <person name="Schilde C."/>
            <person name="Helps N.R."/>
            <person name="Tunggal B."/>
            <person name="Rivero F."/>
            <person name="John U."/>
            <person name="Schleicher M."/>
            <person name="Eichinger L."/>
            <person name="Platzer M."/>
            <person name="Noegel A.A."/>
            <person name="Schaap P."/>
            <person name="Gloeckner G."/>
        </authorList>
    </citation>
    <scope>NUCLEOTIDE SEQUENCE [LARGE SCALE GENOMIC DNA]</scope>
    <source>
        <strain evidence="3">ATCC 26659 / Pp 5 / PN500</strain>
    </source>
</reference>
<keyword evidence="3" id="KW-1185">Reference proteome</keyword>
<proteinExistence type="predicted"/>
<protein>
    <submittedName>
        <fullName evidence="2">Uncharacterized protein</fullName>
    </submittedName>
</protein>
<gene>
    <name evidence="2" type="ORF">PPL_10393</name>
</gene>
<sequence length="61" mass="7222">MPPIISYSLKMSSKRYKTNNDQHVLEFLKVLISKDFMAIFVAVSIRNTILLFIITTAWYYF</sequence>
<dbReference type="GeneID" id="31365862"/>
<feature type="transmembrane region" description="Helical" evidence="1">
    <location>
        <begin position="36"/>
        <end position="60"/>
    </location>
</feature>
<dbReference type="EMBL" id="ADBJ01000049">
    <property type="protein sequence ID" value="EFA76176.1"/>
    <property type="molecule type" value="Genomic_DNA"/>
</dbReference>
<organism evidence="2 3">
    <name type="scientific">Heterostelium pallidum (strain ATCC 26659 / Pp 5 / PN500)</name>
    <name type="common">Cellular slime mold</name>
    <name type="synonym">Polysphondylium pallidum</name>
    <dbReference type="NCBI Taxonomy" id="670386"/>
    <lineage>
        <taxon>Eukaryota</taxon>
        <taxon>Amoebozoa</taxon>
        <taxon>Evosea</taxon>
        <taxon>Eumycetozoa</taxon>
        <taxon>Dictyostelia</taxon>
        <taxon>Acytosteliales</taxon>
        <taxon>Acytosteliaceae</taxon>
        <taxon>Heterostelium</taxon>
    </lineage>
</organism>
<name>D3BQZ0_HETP5</name>
<evidence type="ECO:0000313" key="3">
    <source>
        <dbReference type="Proteomes" id="UP000001396"/>
    </source>
</evidence>
<evidence type="ECO:0000313" key="2">
    <source>
        <dbReference type="EMBL" id="EFA76176.1"/>
    </source>
</evidence>